<evidence type="ECO:0000313" key="2">
    <source>
        <dbReference type="EMBL" id="KAK8913659.1"/>
    </source>
</evidence>
<dbReference type="PANTHER" id="PTHR36388:SF1">
    <property type="entry name" value="OS02G0469000 PROTEIN"/>
    <property type="match status" value="1"/>
</dbReference>
<keyword evidence="3" id="KW-1185">Reference proteome</keyword>
<sequence length="205" mass="22890">MEYEADFDEQEEKLEELLFLEDDPFQPLEVLIGPGTEAELVSSEDLTWADSCFVADPELPTETWISLKEALLDSITAFASCYEEKSAARNGEDDAGEEQQMELDETPEAVYKDSDTDGDENDDGGEVEIGGINRDSESRESIFRVWDLRAAEEEDVFLTELKRAVAESIIREKQRLRADEASIVGDEGLDELISSLGDLALEPLL</sequence>
<comment type="caution">
    <text evidence="2">The sequence shown here is derived from an EMBL/GenBank/DDBJ whole genome shotgun (WGS) entry which is preliminary data.</text>
</comment>
<feature type="region of interest" description="Disordered" evidence="1">
    <location>
        <begin position="88"/>
        <end position="133"/>
    </location>
</feature>
<feature type="compositionally biased region" description="Acidic residues" evidence="1">
    <location>
        <begin position="93"/>
        <end position="107"/>
    </location>
</feature>
<evidence type="ECO:0000313" key="3">
    <source>
        <dbReference type="Proteomes" id="UP001418222"/>
    </source>
</evidence>
<dbReference type="EMBL" id="JBBWWQ010000021">
    <property type="protein sequence ID" value="KAK8913659.1"/>
    <property type="molecule type" value="Genomic_DNA"/>
</dbReference>
<evidence type="ECO:0000256" key="1">
    <source>
        <dbReference type="SAM" id="MobiDB-lite"/>
    </source>
</evidence>
<feature type="compositionally biased region" description="Acidic residues" evidence="1">
    <location>
        <begin position="116"/>
        <end position="126"/>
    </location>
</feature>
<reference evidence="2 3" key="1">
    <citation type="journal article" date="2022" name="Nat. Plants">
        <title>Genomes of leafy and leafless Platanthera orchids illuminate the evolution of mycoheterotrophy.</title>
        <authorList>
            <person name="Li M.H."/>
            <person name="Liu K.W."/>
            <person name="Li Z."/>
            <person name="Lu H.C."/>
            <person name="Ye Q.L."/>
            <person name="Zhang D."/>
            <person name="Wang J.Y."/>
            <person name="Li Y.F."/>
            <person name="Zhong Z.M."/>
            <person name="Liu X."/>
            <person name="Yu X."/>
            <person name="Liu D.K."/>
            <person name="Tu X.D."/>
            <person name="Liu B."/>
            <person name="Hao Y."/>
            <person name="Liao X.Y."/>
            <person name="Jiang Y.T."/>
            <person name="Sun W.H."/>
            <person name="Chen J."/>
            <person name="Chen Y.Q."/>
            <person name="Ai Y."/>
            <person name="Zhai J.W."/>
            <person name="Wu S.S."/>
            <person name="Zhou Z."/>
            <person name="Hsiao Y.Y."/>
            <person name="Wu W.L."/>
            <person name="Chen Y.Y."/>
            <person name="Lin Y.F."/>
            <person name="Hsu J.L."/>
            <person name="Li C.Y."/>
            <person name="Wang Z.W."/>
            <person name="Zhao X."/>
            <person name="Zhong W.Y."/>
            <person name="Ma X.K."/>
            <person name="Ma L."/>
            <person name="Huang J."/>
            <person name="Chen G.Z."/>
            <person name="Huang M.Z."/>
            <person name="Huang L."/>
            <person name="Peng D.H."/>
            <person name="Luo Y.B."/>
            <person name="Zou S.Q."/>
            <person name="Chen S.P."/>
            <person name="Lan S."/>
            <person name="Tsai W.C."/>
            <person name="Van de Peer Y."/>
            <person name="Liu Z.J."/>
        </authorList>
    </citation>
    <scope>NUCLEOTIDE SEQUENCE [LARGE SCALE GENOMIC DNA]</scope>
    <source>
        <strain evidence="2">Lor287</strain>
    </source>
</reference>
<protein>
    <submittedName>
        <fullName evidence="2">Uncharacterized protein</fullName>
    </submittedName>
</protein>
<accession>A0AAP0ASA2</accession>
<dbReference type="Proteomes" id="UP001418222">
    <property type="component" value="Unassembled WGS sequence"/>
</dbReference>
<name>A0AAP0ASA2_9ASPA</name>
<dbReference type="PANTHER" id="PTHR36388">
    <property type="entry name" value="OS02G0469000 PROTEIN"/>
    <property type="match status" value="1"/>
</dbReference>
<organism evidence="2 3">
    <name type="scientific">Platanthera zijinensis</name>
    <dbReference type="NCBI Taxonomy" id="2320716"/>
    <lineage>
        <taxon>Eukaryota</taxon>
        <taxon>Viridiplantae</taxon>
        <taxon>Streptophyta</taxon>
        <taxon>Embryophyta</taxon>
        <taxon>Tracheophyta</taxon>
        <taxon>Spermatophyta</taxon>
        <taxon>Magnoliopsida</taxon>
        <taxon>Liliopsida</taxon>
        <taxon>Asparagales</taxon>
        <taxon>Orchidaceae</taxon>
        <taxon>Orchidoideae</taxon>
        <taxon>Orchideae</taxon>
        <taxon>Orchidinae</taxon>
        <taxon>Platanthera</taxon>
    </lineage>
</organism>
<proteinExistence type="predicted"/>
<dbReference type="AlphaFoldDB" id="A0AAP0ASA2"/>
<gene>
    <name evidence="2" type="ORF">KSP39_PZI024000</name>
</gene>